<sequence length="1231" mass="135520">MNALKIEIGNIHCKQCESFIKDILSNFFTFRAYLNDETDFSIGNEIKHDLSPGTKGILNDDSLMILRPFMKLKAPNQPHKIEATGFIADLDAGLITVTYDSERETTDVSSLLRKVKDALENSGFDVEDAYFVTDVESAKSSYTSGDSSHLHEESRDLFQWLRTTFFSGKVQRKRYRAHLSHCQYCQNDKSVDQTTDSNDASKKAQNDNTIYQSTIAISGMTCASCSQTVEATIRQHLHEHESVHVDLLNNVAKVTTTNKQSVQKIISSVRDSGYDARLIDILPITTESRFKITAAIGGITCAACASTISSVTKELDFVEDVAINVVSKVGIFILDSEKAERVEDLKEAIEDAGYDFEIIGKIKRISHASAKRSHRTVTLRIDGMFCNHCPERIKKVLKRFGGLIINSDITLKHPYVKFSYVPNVETGVTIRGIIDSILKDVADNSDNNFRITIVKELSLEEHLKKMAKKSTREILIRLTITTIFAIPTFIFGVVGMALLKPENKFRMWLMMPLWHGNASRVVWILLILSTPVYFFMADIFHRKAIKEIKTLWIQKNNWRRRLFKFGSMSLLMSLGTTVAYFASIALLALSATQPYTGHRETTSYFDSVVFLTFFLLIGRLLESISKSKTAAAINNLGSMKQHYARLIEKIDGQTVEKTIDVQYIEAGDYIKVSPGESPPSDCIIIEGNAQFDESALTGESIPVEHKPGEQIFAGTVNVGRSSVLGKLVAVEGDSLLDQIVNTVRDGQLKRAPVEKLADALTGYFVPIIVLLAVATWTIWLGLGYGGKLPESYLDVDVGGWAVWSLEFAISVFVVACPCGIGLAAPTAIFVGAGLAAKYGILAKGGGAAFQDGSNVSVVCFDKTGTLTKGGAPQVAHFAIHNNPRVRSITPQLTRDLEANSKHPLAIGVRNFINEYFGGALSTNKVPVTEEVPGLGITGEIVCSPEEYGKSIWDELKAAKVILGNERFMAQNKVHMTTHQLQLLDEWKTEGNSVVIVALQCPALFQNSNFFPILLLGAKDEVREEAKGVIKSLQEEGIECWMISGDNEKTARSIANELGIDQVVAEVLPAEKAEKVQWIQTTYKKNGKPAVVAMVGDGINDAPAMSKADVGIALASGSDLAVISCDFVLLSSVHTLSSLLTLFQLSRKVFGRVKFNFGWALIYNLVAVPIAAGVIYPYKHSRLSPVWASAAMALSSISVIISSLALRLFRPSKVSLTNQVQKMQTAIEHTFR</sequence>
<feature type="transmembrane region" description="Helical" evidence="10">
    <location>
        <begin position="1183"/>
        <end position="1205"/>
    </location>
</feature>
<organism evidence="12 13">
    <name type="scientific">Zygotorulaspora mrakii</name>
    <name type="common">Zygosaccharomyces mrakii</name>
    <dbReference type="NCBI Taxonomy" id="42260"/>
    <lineage>
        <taxon>Eukaryota</taxon>
        <taxon>Fungi</taxon>
        <taxon>Dikarya</taxon>
        <taxon>Ascomycota</taxon>
        <taxon>Saccharomycotina</taxon>
        <taxon>Saccharomycetes</taxon>
        <taxon>Saccharomycetales</taxon>
        <taxon>Saccharomycetaceae</taxon>
        <taxon>Zygotorulaspora</taxon>
    </lineage>
</organism>
<evidence type="ECO:0000256" key="6">
    <source>
        <dbReference type="ARBA" id="ARBA00022840"/>
    </source>
</evidence>
<evidence type="ECO:0000259" key="11">
    <source>
        <dbReference type="PROSITE" id="PS50846"/>
    </source>
</evidence>
<feature type="transmembrane region" description="Helical" evidence="10">
    <location>
        <begin position="518"/>
        <end position="541"/>
    </location>
</feature>
<dbReference type="InterPro" id="IPR006121">
    <property type="entry name" value="HMA_dom"/>
</dbReference>
<dbReference type="InterPro" id="IPR044492">
    <property type="entry name" value="P_typ_ATPase_HD_dom"/>
</dbReference>
<dbReference type="SFLD" id="SFLDS00003">
    <property type="entry name" value="Haloacid_Dehalogenase"/>
    <property type="match status" value="1"/>
</dbReference>
<evidence type="ECO:0000256" key="9">
    <source>
        <dbReference type="ARBA" id="ARBA00023136"/>
    </source>
</evidence>
<evidence type="ECO:0000256" key="2">
    <source>
        <dbReference type="ARBA" id="ARBA00006024"/>
    </source>
</evidence>
<dbReference type="NCBIfam" id="TIGR01525">
    <property type="entry name" value="ATPase-IB_hvy"/>
    <property type="match status" value="1"/>
</dbReference>
<dbReference type="GO" id="GO:0016887">
    <property type="term" value="F:ATP hydrolysis activity"/>
    <property type="evidence" value="ECO:0007669"/>
    <property type="project" value="InterPro"/>
</dbReference>
<dbReference type="PROSITE" id="PS01047">
    <property type="entry name" value="HMA_1"/>
    <property type="match status" value="2"/>
</dbReference>
<evidence type="ECO:0000256" key="3">
    <source>
        <dbReference type="ARBA" id="ARBA00022692"/>
    </source>
</evidence>
<dbReference type="InterPro" id="IPR036163">
    <property type="entry name" value="HMA_dom_sf"/>
</dbReference>
<dbReference type="SUPFAM" id="SSF56784">
    <property type="entry name" value="HAD-like"/>
    <property type="match status" value="1"/>
</dbReference>
<feature type="transmembrane region" description="Helical" evidence="10">
    <location>
        <begin position="562"/>
        <end position="591"/>
    </location>
</feature>
<keyword evidence="3 10" id="KW-0812">Transmembrane</keyword>
<keyword evidence="9 10" id="KW-0472">Membrane</keyword>
<reference evidence="12 13" key="1">
    <citation type="submission" date="2020-07" db="EMBL/GenBank/DDBJ databases">
        <title>The yeast mating-type switching endonuclease HO is a domesticated member of an unorthodox homing genetic element family.</title>
        <authorList>
            <person name="Coughlan A.Y."/>
            <person name="Lombardi L."/>
            <person name="Braun-Galleani S."/>
            <person name="Martos A.R."/>
            <person name="Galeote V."/>
            <person name="Bigey F."/>
            <person name="Dequin S."/>
            <person name="Byrne K.P."/>
            <person name="Wolfe K.H."/>
        </authorList>
    </citation>
    <scope>NUCLEOTIDE SEQUENCE [LARGE SCALE GENOMIC DNA]</scope>
    <source>
        <strain evidence="12 13">NRRL Y-6702</strain>
    </source>
</reference>
<dbReference type="InterPro" id="IPR023298">
    <property type="entry name" value="ATPase_P-typ_TM_dom_sf"/>
</dbReference>
<keyword evidence="7" id="KW-1278">Translocase</keyword>
<dbReference type="NCBIfam" id="TIGR01494">
    <property type="entry name" value="ATPase_P-type"/>
    <property type="match status" value="2"/>
</dbReference>
<dbReference type="CDD" id="cd02094">
    <property type="entry name" value="P-type_ATPase_Cu-like"/>
    <property type="match status" value="1"/>
</dbReference>
<dbReference type="SUPFAM" id="SSF81665">
    <property type="entry name" value="Calcium ATPase, transmembrane domain M"/>
    <property type="match status" value="1"/>
</dbReference>
<feature type="domain" description="HMA" evidence="11">
    <location>
        <begin position="211"/>
        <end position="277"/>
    </location>
</feature>
<evidence type="ECO:0000256" key="1">
    <source>
        <dbReference type="ARBA" id="ARBA00004141"/>
    </source>
</evidence>
<dbReference type="Pfam" id="PF00403">
    <property type="entry name" value="HMA"/>
    <property type="match status" value="2"/>
</dbReference>
<dbReference type="PANTHER" id="PTHR43520:SF32">
    <property type="entry name" value="COPPER RESISTANCE P-TYPE ATPASE (EUROFUNG)"/>
    <property type="match status" value="1"/>
</dbReference>
<evidence type="ECO:0000313" key="12">
    <source>
        <dbReference type="EMBL" id="QLG73481.1"/>
    </source>
</evidence>
<dbReference type="GeneID" id="59237223"/>
<dbReference type="Gene3D" id="3.40.50.1000">
    <property type="entry name" value="HAD superfamily/HAD-like"/>
    <property type="match status" value="1"/>
</dbReference>
<evidence type="ECO:0000256" key="8">
    <source>
        <dbReference type="ARBA" id="ARBA00022989"/>
    </source>
</evidence>
<keyword evidence="8 10" id="KW-1133">Transmembrane helix</keyword>
<keyword evidence="5 10" id="KW-0547">Nucleotide-binding</keyword>
<dbReference type="InterPro" id="IPR018303">
    <property type="entry name" value="ATPase_P-typ_P_site"/>
</dbReference>
<evidence type="ECO:0000256" key="10">
    <source>
        <dbReference type="RuleBase" id="RU362081"/>
    </source>
</evidence>
<dbReference type="InterPro" id="IPR059000">
    <property type="entry name" value="ATPase_P-type_domA"/>
</dbReference>
<comment type="similarity">
    <text evidence="2 10">Belongs to the cation transport ATPase (P-type) (TC 3.A.3) family. Type IB subfamily.</text>
</comment>
<dbReference type="AlphaFoldDB" id="A0A7H9B466"/>
<dbReference type="Gene3D" id="3.40.1110.10">
    <property type="entry name" value="Calcium-transporting ATPase, cytoplasmic domain N"/>
    <property type="match status" value="1"/>
</dbReference>
<dbReference type="SUPFAM" id="SSF81660">
    <property type="entry name" value="Metal cation-transporting ATPase, ATP-binding domain N"/>
    <property type="match status" value="1"/>
</dbReference>
<dbReference type="InterPro" id="IPR023299">
    <property type="entry name" value="ATPase_P-typ_cyto_dom_N"/>
</dbReference>
<dbReference type="OrthoDB" id="432719at2759"/>
<dbReference type="InterPro" id="IPR036412">
    <property type="entry name" value="HAD-like_sf"/>
</dbReference>
<feature type="transmembrane region" description="Helical" evidence="10">
    <location>
        <begin position="802"/>
        <end position="835"/>
    </location>
</feature>
<dbReference type="InterPro" id="IPR017969">
    <property type="entry name" value="Heavy-metal-associated_CS"/>
</dbReference>
<dbReference type="SFLD" id="SFLDG00002">
    <property type="entry name" value="C1.7:_P-type_atpase_like"/>
    <property type="match status" value="1"/>
</dbReference>
<dbReference type="InterPro" id="IPR008250">
    <property type="entry name" value="ATPase_P-typ_transduc_dom_A_sf"/>
</dbReference>
<evidence type="ECO:0000256" key="5">
    <source>
        <dbReference type="ARBA" id="ARBA00022741"/>
    </source>
</evidence>
<dbReference type="CDD" id="cd00371">
    <property type="entry name" value="HMA"/>
    <property type="match status" value="3"/>
</dbReference>
<name>A0A7H9B466_ZYGMR</name>
<evidence type="ECO:0000256" key="7">
    <source>
        <dbReference type="ARBA" id="ARBA00022967"/>
    </source>
</evidence>
<dbReference type="PROSITE" id="PS01229">
    <property type="entry name" value="COF_2"/>
    <property type="match status" value="1"/>
</dbReference>
<dbReference type="SUPFAM" id="SSF81653">
    <property type="entry name" value="Calcium ATPase, transduction domain A"/>
    <property type="match status" value="1"/>
</dbReference>
<dbReference type="Proteomes" id="UP000509704">
    <property type="component" value="Chromosome 5"/>
</dbReference>
<dbReference type="SFLD" id="SFLDF00027">
    <property type="entry name" value="p-type_atpase"/>
    <property type="match status" value="1"/>
</dbReference>
<keyword evidence="4 10" id="KW-0479">Metal-binding</keyword>
<dbReference type="GO" id="GO:0016020">
    <property type="term" value="C:membrane"/>
    <property type="evidence" value="ECO:0007669"/>
    <property type="project" value="UniProtKB-SubCell"/>
</dbReference>
<dbReference type="PROSITE" id="PS50846">
    <property type="entry name" value="HMA_2"/>
    <property type="match status" value="2"/>
</dbReference>
<dbReference type="GO" id="GO:0055070">
    <property type="term" value="P:copper ion homeostasis"/>
    <property type="evidence" value="ECO:0007669"/>
    <property type="project" value="TreeGrafter"/>
</dbReference>
<dbReference type="InterPro" id="IPR027256">
    <property type="entry name" value="P-typ_ATPase_IB"/>
</dbReference>
<dbReference type="InterPro" id="IPR001757">
    <property type="entry name" value="P_typ_ATPase"/>
</dbReference>
<proteinExistence type="inferred from homology"/>
<protein>
    <recommendedName>
        <fullName evidence="11">HMA domain-containing protein</fullName>
    </recommendedName>
</protein>
<feature type="transmembrane region" description="Helical" evidence="10">
    <location>
        <begin position="760"/>
        <end position="782"/>
    </location>
</feature>
<accession>A0A7H9B466</accession>
<evidence type="ECO:0000256" key="4">
    <source>
        <dbReference type="ARBA" id="ARBA00022723"/>
    </source>
</evidence>
<dbReference type="GO" id="GO:0043682">
    <property type="term" value="F:P-type divalent copper transporter activity"/>
    <property type="evidence" value="ECO:0007669"/>
    <property type="project" value="TreeGrafter"/>
</dbReference>
<dbReference type="GO" id="GO:0005507">
    <property type="term" value="F:copper ion binding"/>
    <property type="evidence" value="ECO:0007669"/>
    <property type="project" value="TreeGrafter"/>
</dbReference>
<dbReference type="Gene3D" id="3.30.70.100">
    <property type="match status" value="3"/>
</dbReference>
<dbReference type="RefSeq" id="XP_037145208.1">
    <property type="nucleotide sequence ID" value="XM_037289313.1"/>
</dbReference>
<dbReference type="PRINTS" id="PR00119">
    <property type="entry name" value="CATATPASE"/>
</dbReference>
<dbReference type="PROSITE" id="PS00154">
    <property type="entry name" value="ATPASE_E1_E2"/>
    <property type="match status" value="1"/>
</dbReference>
<dbReference type="Gene3D" id="2.70.150.10">
    <property type="entry name" value="Calcium-transporting ATPase, cytoplasmic transduction domain A"/>
    <property type="match status" value="1"/>
</dbReference>
<dbReference type="PANTHER" id="PTHR43520">
    <property type="entry name" value="ATP7, ISOFORM B"/>
    <property type="match status" value="1"/>
</dbReference>
<dbReference type="InterPro" id="IPR023214">
    <property type="entry name" value="HAD_sf"/>
</dbReference>
<dbReference type="EMBL" id="CP058608">
    <property type="protein sequence ID" value="QLG73481.1"/>
    <property type="molecule type" value="Genomic_DNA"/>
</dbReference>
<feature type="transmembrane region" description="Helical" evidence="10">
    <location>
        <begin position="603"/>
        <end position="621"/>
    </location>
</feature>
<dbReference type="KEGG" id="zmk:HG535_0E05650"/>
<dbReference type="SUPFAM" id="SSF55008">
    <property type="entry name" value="HMA, heavy metal-associated domain"/>
    <property type="match status" value="3"/>
</dbReference>
<evidence type="ECO:0000313" key="13">
    <source>
        <dbReference type="Proteomes" id="UP000509704"/>
    </source>
</evidence>
<comment type="subcellular location">
    <subcellularLocation>
        <location evidence="1">Membrane</location>
        <topology evidence="1">Multi-pass membrane protein</topology>
    </subcellularLocation>
</comment>
<dbReference type="Pfam" id="PF00122">
    <property type="entry name" value="E1-E2_ATPase"/>
    <property type="match status" value="1"/>
</dbReference>
<keyword evidence="6 10" id="KW-0067">ATP-binding</keyword>
<dbReference type="Pfam" id="PF00702">
    <property type="entry name" value="Hydrolase"/>
    <property type="match status" value="1"/>
</dbReference>
<feature type="transmembrane region" description="Helical" evidence="10">
    <location>
        <begin position="474"/>
        <end position="498"/>
    </location>
</feature>
<dbReference type="GO" id="GO:0005524">
    <property type="term" value="F:ATP binding"/>
    <property type="evidence" value="ECO:0007669"/>
    <property type="project" value="UniProtKB-UniRule"/>
</dbReference>
<keyword evidence="13" id="KW-1185">Reference proteome</keyword>
<feature type="transmembrane region" description="Helical" evidence="10">
    <location>
        <begin position="1156"/>
        <end position="1177"/>
    </location>
</feature>
<gene>
    <name evidence="12" type="ORF">HG535_0E05650</name>
</gene>
<feature type="domain" description="HMA" evidence="11">
    <location>
        <begin position="290"/>
        <end position="357"/>
    </location>
</feature>